<evidence type="ECO:0000256" key="2">
    <source>
        <dbReference type="ARBA" id="ARBA00022649"/>
    </source>
</evidence>
<keyword evidence="8" id="KW-1185">Reference proteome</keyword>
<dbReference type="PANTHER" id="PTHR34139:SF1">
    <property type="entry name" value="RNASE MJ1380-RELATED"/>
    <property type="match status" value="1"/>
</dbReference>
<name>A0ABP8FW14_9BACT</name>
<evidence type="ECO:0000256" key="1">
    <source>
        <dbReference type="ARBA" id="ARBA00022553"/>
    </source>
</evidence>
<evidence type="ECO:0000256" key="5">
    <source>
        <dbReference type="ARBA" id="ARBA00022801"/>
    </source>
</evidence>
<dbReference type="PANTHER" id="PTHR34139">
    <property type="entry name" value="UPF0331 PROTEIN MJ0127"/>
    <property type="match status" value="1"/>
</dbReference>
<sequence>MKPEAVKYLYDVLDSIHAITHHIKDTPSLKLFMHNPTVTDAVERRLAIIGEALHQIKKKDSSLTGISDHKKIIGLRHILVHDYDLIDHATIWIIVTKHLPRLEEEIQAIIHNLSI</sequence>
<dbReference type="InterPro" id="IPR037038">
    <property type="entry name" value="HepT-like_sf"/>
</dbReference>
<gene>
    <name evidence="7" type="ORF">GCM10023143_21310</name>
</gene>
<evidence type="ECO:0000256" key="4">
    <source>
        <dbReference type="ARBA" id="ARBA00022741"/>
    </source>
</evidence>
<reference evidence="8" key="1">
    <citation type="journal article" date="2019" name="Int. J. Syst. Evol. Microbiol.">
        <title>The Global Catalogue of Microorganisms (GCM) 10K type strain sequencing project: providing services to taxonomists for standard genome sequencing and annotation.</title>
        <authorList>
            <consortium name="The Broad Institute Genomics Platform"/>
            <consortium name="The Broad Institute Genome Sequencing Center for Infectious Disease"/>
            <person name="Wu L."/>
            <person name="Ma J."/>
        </authorList>
    </citation>
    <scope>NUCLEOTIDE SEQUENCE [LARGE SCALE GENOMIC DNA]</scope>
    <source>
        <strain evidence="8">JCM 17664</strain>
    </source>
</reference>
<accession>A0ABP8FW14</accession>
<organism evidence="7 8">
    <name type="scientific">Compostibacter hankyongensis</name>
    <dbReference type="NCBI Taxonomy" id="1007089"/>
    <lineage>
        <taxon>Bacteria</taxon>
        <taxon>Pseudomonadati</taxon>
        <taxon>Bacteroidota</taxon>
        <taxon>Chitinophagia</taxon>
        <taxon>Chitinophagales</taxon>
        <taxon>Chitinophagaceae</taxon>
        <taxon>Compostibacter</taxon>
    </lineage>
</organism>
<keyword evidence="4" id="KW-0547">Nucleotide-binding</keyword>
<evidence type="ECO:0000256" key="3">
    <source>
        <dbReference type="ARBA" id="ARBA00022722"/>
    </source>
</evidence>
<dbReference type="Proteomes" id="UP001501207">
    <property type="component" value="Unassembled WGS sequence"/>
</dbReference>
<dbReference type="InterPro" id="IPR051813">
    <property type="entry name" value="HepT_RNase_toxin"/>
</dbReference>
<dbReference type="Gene3D" id="1.20.120.580">
    <property type="entry name" value="bsu32300-like"/>
    <property type="match status" value="1"/>
</dbReference>
<keyword evidence="3" id="KW-0540">Nuclease</keyword>
<comment type="similarity">
    <text evidence="6">Belongs to the HepT RNase toxin family.</text>
</comment>
<proteinExistence type="inferred from homology"/>
<keyword evidence="2" id="KW-1277">Toxin-antitoxin system</keyword>
<keyword evidence="5" id="KW-0378">Hydrolase</keyword>
<protein>
    <submittedName>
        <fullName evidence="7">DUF86 domain-containing protein</fullName>
    </submittedName>
</protein>
<dbReference type="RefSeq" id="WP_344979059.1">
    <property type="nucleotide sequence ID" value="NZ_BAABFN010000005.1"/>
</dbReference>
<dbReference type="InterPro" id="IPR008201">
    <property type="entry name" value="HepT-like"/>
</dbReference>
<keyword evidence="1" id="KW-0597">Phosphoprotein</keyword>
<dbReference type="Pfam" id="PF01934">
    <property type="entry name" value="HepT-like"/>
    <property type="match status" value="1"/>
</dbReference>
<evidence type="ECO:0000256" key="6">
    <source>
        <dbReference type="ARBA" id="ARBA00024207"/>
    </source>
</evidence>
<evidence type="ECO:0000313" key="8">
    <source>
        <dbReference type="Proteomes" id="UP001501207"/>
    </source>
</evidence>
<evidence type="ECO:0000313" key="7">
    <source>
        <dbReference type="EMBL" id="GAA4311935.1"/>
    </source>
</evidence>
<comment type="caution">
    <text evidence="7">The sequence shown here is derived from an EMBL/GenBank/DDBJ whole genome shotgun (WGS) entry which is preliminary data.</text>
</comment>
<dbReference type="EMBL" id="BAABFN010000005">
    <property type="protein sequence ID" value="GAA4311935.1"/>
    <property type="molecule type" value="Genomic_DNA"/>
</dbReference>